<sequence length="532" mass="59151">MTLQPTPKELALRALQANQEHQYALAQHAEKLSAQLAELNKLLAQADTEDGESDLESDFYIPDARPPIGPIRSFHNPASPFYGDAMKRTRYLNFTTRHTMPAKEIEALKVAVNAEMRRVEQQEGSAFRCSYFSRASSMTTGSQMADKLNWSIIAEKANQTVTRTAPECKIKWIGELNPTVNRQEWTAVERQSLQDILKSKKNVNWIHIAKELGTNRLPIDCMRQGQGERTRHVWTPEVDQKIIDAVRQYGTSWSLVARYVGPDVTASQCSNRFLRSLDPSLRRGAWSTEEDSRLKAAVAGYGKSWAEVGSVMLGRTGDQCRDRWTGSLDPAKSSTRDDWREEDEKTLLDAVKTKGNKWKSIGIQMGRSATVCRLHYDKLTKDDSLAGPSTRDQEEESDPPSGRSTPKPRAKKRQLRASDPQARGEAARPRPRPVPRGKKRAPPPLPDDATPRKKRAIQQDTAAQPAVVPVGETSNQESSAAVAEEPVQNTNAAATGITPSTARKGNRRTPQVSNLPRRRSARLMADGDGGNT</sequence>
<evidence type="ECO:0000259" key="7">
    <source>
        <dbReference type="PROSITE" id="PS51294"/>
    </source>
</evidence>
<dbReference type="GO" id="GO:0001006">
    <property type="term" value="F:RNA polymerase III type 3 promoter sequence-specific DNA binding"/>
    <property type="evidence" value="ECO:0007669"/>
    <property type="project" value="TreeGrafter"/>
</dbReference>
<evidence type="ECO:0000256" key="2">
    <source>
        <dbReference type="ARBA" id="ARBA00023125"/>
    </source>
</evidence>
<evidence type="ECO:0000256" key="3">
    <source>
        <dbReference type="ARBA" id="ARBA00023163"/>
    </source>
</evidence>
<feature type="region of interest" description="Disordered" evidence="5">
    <location>
        <begin position="319"/>
        <end position="342"/>
    </location>
</feature>
<feature type="compositionally biased region" description="Basic residues" evidence="5">
    <location>
        <begin position="406"/>
        <end position="415"/>
    </location>
</feature>
<keyword evidence="2" id="KW-0238">DNA-binding</keyword>
<evidence type="ECO:0000256" key="1">
    <source>
        <dbReference type="ARBA" id="ARBA00023015"/>
    </source>
</evidence>
<dbReference type="InterPro" id="IPR001005">
    <property type="entry name" value="SANT/Myb"/>
</dbReference>
<keyword evidence="1" id="KW-0805">Transcription regulation</keyword>
<organism evidence="8 9">
    <name type="scientific">Mycena belliarum</name>
    <dbReference type="NCBI Taxonomy" id="1033014"/>
    <lineage>
        <taxon>Eukaryota</taxon>
        <taxon>Fungi</taxon>
        <taxon>Dikarya</taxon>
        <taxon>Basidiomycota</taxon>
        <taxon>Agaricomycotina</taxon>
        <taxon>Agaricomycetes</taxon>
        <taxon>Agaricomycetidae</taxon>
        <taxon>Agaricales</taxon>
        <taxon>Marasmiineae</taxon>
        <taxon>Mycenaceae</taxon>
        <taxon>Mycena</taxon>
    </lineage>
</organism>
<gene>
    <name evidence="8" type="ORF">B0H15DRAFT_775464</name>
</gene>
<feature type="domain" description="Myb-like" evidence="6">
    <location>
        <begin position="177"/>
        <end position="221"/>
    </location>
</feature>
<keyword evidence="3" id="KW-0804">Transcription</keyword>
<evidence type="ECO:0000313" key="9">
    <source>
        <dbReference type="Proteomes" id="UP001222325"/>
    </source>
</evidence>
<feature type="domain" description="Myb-like" evidence="6">
    <location>
        <begin position="278"/>
        <end position="328"/>
    </location>
</feature>
<feature type="domain" description="HTH myb-type" evidence="7">
    <location>
        <begin position="336"/>
        <end position="384"/>
    </location>
</feature>
<dbReference type="Pfam" id="PF00249">
    <property type="entry name" value="Myb_DNA-binding"/>
    <property type="match status" value="1"/>
</dbReference>
<dbReference type="SUPFAM" id="SSF46689">
    <property type="entry name" value="Homeodomain-like"/>
    <property type="match status" value="3"/>
</dbReference>
<dbReference type="GO" id="GO:0019185">
    <property type="term" value="C:snRNA-activating protein complex"/>
    <property type="evidence" value="ECO:0007669"/>
    <property type="project" value="TreeGrafter"/>
</dbReference>
<dbReference type="GO" id="GO:0042795">
    <property type="term" value="P:snRNA transcription by RNA polymerase II"/>
    <property type="evidence" value="ECO:0007669"/>
    <property type="project" value="TreeGrafter"/>
</dbReference>
<dbReference type="AlphaFoldDB" id="A0AAD6UBE2"/>
<dbReference type="GO" id="GO:0042796">
    <property type="term" value="P:snRNA transcription by RNA polymerase III"/>
    <property type="evidence" value="ECO:0007669"/>
    <property type="project" value="TreeGrafter"/>
</dbReference>
<dbReference type="EMBL" id="JARJCN010000013">
    <property type="protein sequence ID" value="KAJ7095160.1"/>
    <property type="molecule type" value="Genomic_DNA"/>
</dbReference>
<dbReference type="PANTHER" id="PTHR46621:SF1">
    <property type="entry name" value="SNRNA-ACTIVATING PROTEIN COMPLEX SUBUNIT 4"/>
    <property type="match status" value="1"/>
</dbReference>
<feature type="region of interest" description="Disordered" evidence="5">
    <location>
        <begin position="381"/>
        <end position="532"/>
    </location>
</feature>
<feature type="domain" description="HTH myb-type" evidence="7">
    <location>
        <begin position="234"/>
        <end position="272"/>
    </location>
</feature>
<evidence type="ECO:0000256" key="4">
    <source>
        <dbReference type="ARBA" id="ARBA00023242"/>
    </source>
</evidence>
<name>A0AAD6UBE2_9AGAR</name>
<comment type="caution">
    <text evidence="8">The sequence shown here is derived from an EMBL/GenBank/DDBJ whole genome shotgun (WGS) entry which is preliminary data.</text>
</comment>
<accession>A0AAD6UBE2</accession>
<dbReference type="PROSITE" id="PS51294">
    <property type="entry name" value="HTH_MYB"/>
    <property type="match status" value="3"/>
</dbReference>
<dbReference type="InterPro" id="IPR017930">
    <property type="entry name" value="Myb_dom"/>
</dbReference>
<dbReference type="GO" id="GO:0000978">
    <property type="term" value="F:RNA polymerase II cis-regulatory region sequence-specific DNA binding"/>
    <property type="evidence" value="ECO:0007669"/>
    <property type="project" value="TreeGrafter"/>
</dbReference>
<dbReference type="CDD" id="cd00167">
    <property type="entry name" value="SANT"/>
    <property type="match status" value="2"/>
</dbReference>
<dbReference type="Gene3D" id="1.10.10.60">
    <property type="entry name" value="Homeodomain-like"/>
    <property type="match status" value="3"/>
</dbReference>
<feature type="compositionally biased region" description="Basic residues" evidence="5">
    <location>
        <begin position="429"/>
        <end position="441"/>
    </location>
</feature>
<dbReference type="InterPro" id="IPR051575">
    <property type="entry name" value="Myb-like_DNA-bd"/>
</dbReference>
<dbReference type="Proteomes" id="UP001222325">
    <property type="component" value="Unassembled WGS sequence"/>
</dbReference>
<keyword evidence="9" id="KW-1185">Reference proteome</keyword>
<reference evidence="8" key="1">
    <citation type="submission" date="2023-03" db="EMBL/GenBank/DDBJ databases">
        <title>Massive genome expansion in bonnet fungi (Mycena s.s.) driven by repeated elements and novel gene families across ecological guilds.</title>
        <authorList>
            <consortium name="Lawrence Berkeley National Laboratory"/>
            <person name="Harder C.B."/>
            <person name="Miyauchi S."/>
            <person name="Viragh M."/>
            <person name="Kuo A."/>
            <person name="Thoen E."/>
            <person name="Andreopoulos B."/>
            <person name="Lu D."/>
            <person name="Skrede I."/>
            <person name="Drula E."/>
            <person name="Henrissat B."/>
            <person name="Morin E."/>
            <person name="Kohler A."/>
            <person name="Barry K."/>
            <person name="LaButti K."/>
            <person name="Morin E."/>
            <person name="Salamov A."/>
            <person name="Lipzen A."/>
            <person name="Mereny Z."/>
            <person name="Hegedus B."/>
            <person name="Baldrian P."/>
            <person name="Stursova M."/>
            <person name="Weitz H."/>
            <person name="Taylor A."/>
            <person name="Grigoriev I.V."/>
            <person name="Nagy L.G."/>
            <person name="Martin F."/>
            <person name="Kauserud H."/>
        </authorList>
    </citation>
    <scope>NUCLEOTIDE SEQUENCE</scope>
    <source>
        <strain evidence="8">CBHHK173m</strain>
    </source>
</reference>
<dbReference type="Pfam" id="PF13921">
    <property type="entry name" value="Myb_DNA-bind_6"/>
    <property type="match status" value="2"/>
</dbReference>
<evidence type="ECO:0000256" key="5">
    <source>
        <dbReference type="SAM" id="MobiDB-lite"/>
    </source>
</evidence>
<evidence type="ECO:0000313" key="8">
    <source>
        <dbReference type="EMBL" id="KAJ7095160.1"/>
    </source>
</evidence>
<protein>
    <submittedName>
        <fullName evidence="8">Uncharacterized protein</fullName>
    </submittedName>
</protein>
<dbReference type="PANTHER" id="PTHR46621">
    <property type="entry name" value="SNRNA-ACTIVATING PROTEIN COMPLEX SUBUNIT 4"/>
    <property type="match status" value="1"/>
</dbReference>
<feature type="domain" description="Myb-like" evidence="6">
    <location>
        <begin position="226"/>
        <end position="277"/>
    </location>
</feature>
<feature type="domain" description="Myb-like" evidence="6">
    <location>
        <begin position="331"/>
        <end position="380"/>
    </location>
</feature>
<proteinExistence type="predicted"/>
<dbReference type="SMART" id="SM00717">
    <property type="entry name" value="SANT"/>
    <property type="match status" value="5"/>
</dbReference>
<dbReference type="InterPro" id="IPR009057">
    <property type="entry name" value="Homeodomain-like_sf"/>
</dbReference>
<dbReference type="PROSITE" id="PS50090">
    <property type="entry name" value="MYB_LIKE"/>
    <property type="match status" value="4"/>
</dbReference>
<feature type="compositionally biased region" description="Polar residues" evidence="5">
    <location>
        <begin position="487"/>
        <end position="514"/>
    </location>
</feature>
<feature type="domain" description="HTH myb-type" evidence="7">
    <location>
        <begin position="278"/>
        <end position="332"/>
    </location>
</feature>
<evidence type="ECO:0000259" key="6">
    <source>
        <dbReference type="PROSITE" id="PS50090"/>
    </source>
</evidence>
<keyword evidence="4" id="KW-0539">Nucleus</keyword>